<feature type="transmembrane region" description="Helical" evidence="7">
    <location>
        <begin position="69"/>
        <end position="87"/>
    </location>
</feature>
<accession>A0A7X1NR83</accession>
<feature type="transmembrane region" description="Helical" evidence="7">
    <location>
        <begin position="189"/>
        <end position="210"/>
    </location>
</feature>
<keyword evidence="2" id="KW-1003">Cell membrane</keyword>
<dbReference type="EMBL" id="VJXX01000004">
    <property type="protein sequence ID" value="MPY11520.1"/>
    <property type="molecule type" value="Genomic_DNA"/>
</dbReference>
<keyword evidence="5 7" id="KW-0472">Membrane</keyword>
<keyword evidence="4 7" id="KW-1133">Transmembrane helix</keyword>
<dbReference type="PANTHER" id="PTHR32196">
    <property type="entry name" value="ABC TRANSPORTER PERMEASE PROTEIN YPHD-RELATED-RELATED"/>
    <property type="match status" value="1"/>
</dbReference>
<dbReference type="Pfam" id="PF02653">
    <property type="entry name" value="BPD_transp_2"/>
    <property type="match status" value="1"/>
</dbReference>
<evidence type="ECO:0000256" key="6">
    <source>
        <dbReference type="SAM" id="MobiDB-lite"/>
    </source>
</evidence>
<comment type="subcellular location">
    <subcellularLocation>
        <location evidence="1">Cell membrane</location>
        <topology evidence="1">Multi-pass membrane protein</topology>
    </subcellularLocation>
</comment>
<feature type="transmembrane region" description="Helical" evidence="7">
    <location>
        <begin position="240"/>
        <end position="259"/>
    </location>
</feature>
<evidence type="ECO:0000256" key="1">
    <source>
        <dbReference type="ARBA" id="ARBA00004651"/>
    </source>
</evidence>
<feature type="transmembrane region" description="Helical" evidence="7">
    <location>
        <begin position="149"/>
        <end position="169"/>
    </location>
</feature>
<organism evidence="8 9">
    <name type="scientific">Arthrobacter bussei</name>
    <dbReference type="NCBI Taxonomy" id="2594179"/>
    <lineage>
        <taxon>Bacteria</taxon>
        <taxon>Bacillati</taxon>
        <taxon>Actinomycetota</taxon>
        <taxon>Actinomycetes</taxon>
        <taxon>Micrococcales</taxon>
        <taxon>Micrococcaceae</taxon>
        <taxon>Arthrobacter</taxon>
    </lineage>
</organism>
<comment type="caution">
    <text evidence="8">The sequence shown here is derived from an EMBL/GenBank/DDBJ whole genome shotgun (WGS) entry which is preliminary data.</text>
</comment>
<dbReference type="Proteomes" id="UP000326464">
    <property type="component" value="Unassembled WGS sequence"/>
</dbReference>
<feature type="transmembrane region" description="Helical" evidence="7">
    <location>
        <begin position="39"/>
        <end position="57"/>
    </location>
</feature>
<gene>
    <name evidence="8" type="ORF">FNH21_12475</name>
</gene>
<dbReference type="InterPro" id="IPR001851">
    <property type="entry name" value="ABC_transp_permease"/>
</dbReference>
<dbReference type="RefSeq" id="WP_191931939.1">
    <property type="nucleotide sequence ID" value="NZ_VJXX01000004.1"/>
</dbReference>
<sequence>MSEQNTKVAEPNPDAPEHGRPGRTNPLHAFVRGSAGRNLGLVIALALLLVVGAVTSGDRFLNLENMLTILRYASIIGVVSIGVTFVITAGGIDLSVGSVIGLTTVVASLTSVQMAAAQSSWLLMVIVALAVGAAAGLVNGVLIAYGKVVAFIATLAMLIGARGLAELISGRRTQVVGNRDFLEVLRADLLGVPILVWIFAVVAAGGWFLLNRTTFGRRTIAIGGNLEASRLAGIKVRRHLVYLYVLAGFTAGIGGIMYLGRTTAGTSTHGLLVELDVIAAVVVGGTLLVGGRGTIMGTVLGVLIFSTLINVFTQNNLDTSIQALARALILVGAVLLQQRFASQGPRRRLKNAVRTDAAATS</sequence>
<evidence type="ECO:0000256" key="7">
    <source>
        <dbReference type="SAM" id="Phobius"/>
    </source>
</evidence>
<evidence type="ECO:0000256" key="2">
    <source>
        <dbReference type="ARBA" id="ARBA00022475"/>
    </source>
</evidence>
<feature type="transmembrane region" description="Helical" evidence="7">
    <location>
        <begin position="271"/>
        <end position="288"/>
    </location>
</feature>
<evidence type="ECO:0000256" key="5">
    <source>
        <dbReference type="ARBA" id="ARBA00023136"/>
    </source>
</evidence>
<protein>
    <submittedName>
        <fullName evidence="8">ABC transporter permease</fullName>
    </submittedName>
</protein>
<dbReference type="GO" id="GO:0022857">
    <property type="term" value="F:transmembrane transporter activity"/>
    <property type="evidence" value="ECO:0007669"/>
    <property type="project" value="InterPro"/>
</dbReference>
<evidence type="ECO:0000256" key="3">
    <source>
        <dbReference type="ARBA" id="ARBA00022692"/>
    </source>
</evidence>
<name>A0A7X1NR83_9MICC</name>
<evidence type="ECO:0000256" key="4">
    <source>
        <dbReference type="ARBA" id="ARBA00022989"/>
    </source>
</evidence>
<proteinExistence type="predicted"/>
<dbReference type="CDD" id="cd06579">
    <property type="entry name" value="TM_PBP1_transp_AraH_like"/>
    <property type="match status" value="1"/>
</dbReference>
<dbReference type="GO" id="GO:0005886">
    <property type="term" value="C:plasma membrane"/>
    <property type="evidence" value="ECO:0007669"/>
    <property type="project" value="UniProtKB-SubCell"/>
</dbReference>
<keyword evidence="9" id="KW-1185">Reference proteome</keyword>
<keyword evidence="3 7" id="KW-0812">Transmembrane</keyword>
<dbReference type="AlphaFoldDB" id="A0A7X1NR83"/>
<feature type="transmembrane region" description="Helical" evidence="7">
    <location>
        <begin position="121"/>
        <end position="142"/>
    </location>
</feature>
<feature type="region of interest" description="Disordered" evidence="6">
    <location>
        <begin position="1"/>
        <end position="25"/>
    </location>
</feature>
<feature type="transmembrane region" description="Helical" evidence="7">
    <location>
        <begin position="94"/>
        <end position="115"/>
    </location>
</feature>
<dbReference type="PANTHER" id="PTHR32196:SF72">
    <property type="entry name" value="RIBOSE IMPORT PERMEASE PROTEIN RBSC"/>
    <property type="match status" value="1"/>
</dbReference>
<evidence type="ECO:0000313" key="8">
    <source>
        <dbReference type="EMBL" id="MPY11520.1"/>
    </source>
</evidence>
<evidence type="ECO:0000313" key="9">
    <source>
        <dbReference type="Proteomes" id="UP000326464"/>
    </source>
</evidence>
<reference evidence="9" key="1">
    <citation type="submission" date="2019-07" db="EMBL/GenBank/DDBJ databases">
        <title>Arthrobacter KR32 sp. nov., isolated from mountain cheese made of cows milk.</title>
        <authorList>
            <person name="Flegler A."/>
        </authorList>
    </citation>
    <scope>NUCLEOTIDE SEQUENCE [LARGE SCALE GENOMIC DNA]</scope>
    <source>
        <strain evidence="9">KR32</strain>
    </source>
</reference>